<sequence>MQPRTSSRSSGQRRPRLLRASVTEPSLFTSSTGSHALDMALPSSYRSSHNSSGHTSPSGIESSSNSSNNGVPGYSSYRRAADLLNHVAYLSSCATSPVASFSSGALFDRMSNGGGGSRRTSPHGSERRSSAAAVVASRNGTTGVSSTGPGGSGMRSAGDSSVDACRRRANTDEVFGSSPASTHTSSSLDDLQHSPCSANYYSFPSFDIYDDNQDKEDDDVDN</sequence>
<feature type="compositionally biased region" description="Polar residues" evidence="1">
    <location>
        <begin position="23"/>
        <end position="34"/>
    </location>
</feature>
<dbReference type="KEGG" id="ssck:SPSK_05549"/>
<comment type="caution">
    <text evidence="2">The sequence shown here is derived from an EMBL/GenBank/DDBJ whole genome shotgun (WGS) entry which is preliminary data.</text>
</comment>
<reference evidence="2 3" key="2">
    <citation type="journal article" date="2015" name="Eukaryot. Cell">
        <title>Asexual propagation of a virulent clone complex in a human and feline outbreak of sporotrichosis.</title>
        <authorList>
            <person name="Teixeira Mde M."/>
            <person name="Rodrigues A.M."/>
            <person name="Tsui C.K."/>
            <person name="de Almeida L.G."/>
            <person name="Van Diepeningen A.D."/>
            <person name="van den Ende B.G."/>
            <person name="Fernandes G.F."/>
            <person name="Kano R."/>
            <person name="Hamelin R.C."/>
            <person name="Lopes-Bezerra L.M."/>
            <person name="Vasconcelos A.T."/>
            <person name="de Hoog S."/>
            <person name="de Camargo Z.P."/>
            <person name="Felipe M.S."/>
        </authorList>
    </citation>
    <scope>NUCLEOTIDE SEQUENCE [LARGE SCALE GENOMIC DNA]</scope>
    <source>
        <strain evidence="2 3">1099-18</strain>
    </source>
</reference>
<feature type="compositionally biased region" description="Low complexity" evidence="1">
    <location>
        <begin position="130"/>
        <end position="147"/>
    </location>
</feature>
<dbReference type="EMBL" id="AXCR01000012">
    <property type="protein sequence ID" value="KJR80413.1"/>
    <property type="molecule type" value="Genomic_DNA"/>
</dbReference>
<feature type="region of interest" description="Disordered" evidence="1">
    <location>
        <begin position="112"/>
        <end position="194"/>
    </location>
</feature>
<feature type="compositionally biased region" description="Low complexity" evidence="1">
    <location>
        <begin position="177"/>
        <end position="187"/>
    </location>
</feature>
<dbReference type="RefSeq" id="XP_016583089.1">
    <property type="nucleotide sequence ID" value="XM_016732292.1"/>
</dbReference>
<accession>A0A0F2LSC6</accession>
<dbReference type="OrthoDB" id="5236374at2759"/>
<dbReference type="GeneID" id="27667569"/>
<gene>
    <name evidence="2" type="ORF">SPSK_05549</name>
</gene>
<proteinExistence type="predicted"/>
<feature type="region of interest" description="Disordered" evidence="1">
    <location>
        <begin position="1"/>
        <end position="76"/>
    </location>
</feature>
<dbReference type="AlphaFoldDB" id="A0A0F2LSC6"/>
<name>A0A0F2LSC6_SPOSC</name>
<feature type="compositionally biased region" description="Polar residues" evidence="1">
    <location>
        <begin position="1"/>
        <end position="10"/>
    </location>
</feature>
<evidence type="ECO:0000256" key="1">
    <source>
        <dbReference type="SAM" id="MobiDB-lite"/>
    </source>
</evidence>
<protein>
    <submittedName>
        <fullName evidence="2">Uncharacterized protein</fullName>
    </submittedName>
</protein>
<dbReference type="VEuPathDB" id="FungiDB:SPSK_05549"/>
<evidence type="ECO:0000313" key="2">
    <source>
        <dbReference type="EMBL" id="KJR80413.1"/>
    </source>
</evidence>
<reference evidence="2 3" key="1">
    <citation type="journal article" date="2014" name="BMC Genomics">
        <title>Comparative genomics of the major fungal agents of human and animal Sporotrichosis: Sporothrix schenckii and Sporothrix brasiliensis.</title>
        <authorList>
            <person name="Teixeira M.M."/>
            <person name="de Almeida L.G."/>
            <person name="Kubitschek-Barreira P."/>
            <person name="Alves F.L."/>
            <person name="Kioshima E.S."/>
            <person name="Abadio A.K."/>
            <person name="Fernandes L."/>
            <person name="Derengowski L.S."/>
            <person name="Ferreira K.S."/>
            <person name="Souza R.C."/>
            <person name="Ruiz J.C."/>
            <person name="de Andrade N.C."/>
            <person name="Paes H.C."/>
            <person name="Nicola A.M."/>
            <person name="Albuquerque P."/>
            <person name="Gerber A.L."/>
            <person name="Martins V.P."/>
            <person name="Peconick L.D."/>
            <person name="Neto A.V."/>
            <person name="Chaucanez C.B."/>
            <person name="Silva P.A."/>
            <person name="Cunha O.L."/>
            <person name="de Oliveira F.F."/>
            <person name="dos Santos T.C."/>
            <person name="Barros A.L."/>
            <person name="Soares M.A."/>
            <person name="de Oliveira L.M."/>
            <person name="Marini M.M."/>
            <person name="Villalobos-Duno H."/>
            <person name="Cunha M.M."/>
            <person name="de Hoog S."/>
            <person name="da Silveira J.F."/>
            <person name="Henrissat B."/>
            <person name="Nino-Vega G.A."/>
            <person name="Cisalpino P.S."/>
            <person name="Mora-Montes H.M."/>
            <person name="Almeida S.R."/>
            <person name="Stajich J.E."/>
            <person name="Lopes-Bezerra L.M."/>
            <person name="Vasconcelos A.T."/>
            <person name="Felipe M.S."/>
        </authorList>
    </citation>
    <scope>NUCLEOTIDE SEQUENCE [LARGE SCALE GENOMIC DNA]</scope>
    <source>
        <strain evidence="2 3">1099-18</strain>
    </source>
</reference>
<organism evidence="2 3">
    <name type="scientific">Sporothrix schenckii 1099-18</name>
    <dbReference type="NCBI Taxonomy" id="1397361"/>
    <lineage>
        <taxon>Eukaryota</taxon>
        <taxon>Fungi</taxon>
        <taxon>Dikarya</taxon>
        <taxon>Ascomycota</taxon>
        <taxon>Pezizomycotina</taxon>
        <taxon>Sordariomycetes</taxon>
        <taxon>Sordariomycetidae</taxon>
        <taxon>Ophiostomatales</taxon>
        <taxon>Ophiostomataceae</taxon>
        <taxon>Sporothrix</taxon>
    </lineage>
</organism>
<feature type="compositionally biased region" description="Low complexity" evidence="1">
    <location>
        <begin position="42"/>
        <end position="76"/>
    </location>
</feature>
<evidence type="ECO:0000313" key="3">
    <source>
        <dbReference type="Proteomes" id="UP000033710"/>
    </source>
</evidence>
<dbReference type="Proteomes" id="UP000033710">
    <property type="component" value="Unassembled WGS sequence"/>
</dbReference>